<gene>
    <name evidence="1" type="ORF">mMyoMyo1_008953</name>
</gene>
<evidence type="ECO:0000313" key="1">
    <source>
        <dbReference type="EMBL" id="KAF6303970.1"/>
    </source>
</evidence>
<evidence type="ECO:0000313" key="2">
    <source>
        <dbReference type="Proteomes" id="UP000527355"/>
    </source>
</evidence>
<protein>
    <submittedName>
        <fullName evidence="1">Uncharacterized protein</fullName>
    </submittedName>
</protein>
<organism evidence="1 2">
    <name type="scientific">Myotis myotis</name>
    <name type="common">Greater mouse-eared bat</name>
    <name type="synonym">Vespertilio myotis</name>
    <dbReference type="NCBI Taxonomy" id="51298"/>
    <lineage>
        <taxon>Eukaryota</taxon>
        <taxon>Metazoa</taxon>
        <taxon>Chordata</taxon>
        <taxon>Craniata</taxon>
        <taxon>Vertebrata</taxon>
        <taxon>Euteleostomi</taxon>
        <taxon>Mammalia</taxon>
        <taxon>Eutheria</taxon>
        <taxon>Laurasiatheria</taxon>
        <taxon>Chiroptera</taxon>
        <taxon>Yangochiroptera</taxon>
        <taxon>Vespertilionidae</taxon>
        <taxon>Myotis</taxon>
    </lineage>
</organism>
<accession>A0A7J7TTQ5</accession>
<dbReference type="EMBL" id="JABWUV010000015">
    <property type="protein sequence ID" value="KAF6303970.1"/>
    <property type="molecule type" value="Genomic_DNA"/>
</dbReference>
<dbReference type="AlphaFoldDB" id="A0A7J7TTQ5"/>
<name>A0A7J7TTQ5_MYOMY</name>
<reference evidence="1 2" key="1">
    <citation type="journal article" date="2020" name="Nature">
        <title>Six reference-quality genomes reveal evolution of bat adaptations.</title>
        <authorList>
            <person name="Jebb D."/>
            <person name="Huang Z."/>
            <person name="Pippel M."/>
            <person name="Hughes G.M."/>
            <person name="Lavrichenko K."/>
            <person name="Devanna P."/>
            <person name="Winkler S."/>
            <person name="Jermiin L.S."/>
            <person name="Skirmuntt E.C."/>
            <person name="Katzourakis A."/>
            <person name="Burkitt-Gray L."/>
            <person name="Ray D.A."/>
            <person name="Sullivan K.A.M."/>
            <person name="Roscito J.G."/>
            <person name="Kirilenko B.M."/>
            <person name="Davalos L.M."/>
            <person name="Corthals A.P."/>
            <person name="Power M.L."/>
            <person name="Jones G."/>
            <person name="Ransome R.D."/>
            <person name="Dechmann D.K.N."/>
            <person name="Locatelli A.G."/>
            <person name="Puechmaille S.J."/>
            <person name="Fedrigo O."/>
            <person name="Jarvis E.D."/>
            <person name="Hiller M."/>
            <person name="Vernes S.C."/>
            <person name="Myers E.W."/>
            <person name="Teeling E.C."/>
        </authorList>
    </citation>
    <scope>NUCLEOTIDE SEQUENCE [LARGE SCALE GENOMIC DNA]</scope>
    <source>
        <strain evidence="1">MMyoMyo1</strain>
        <tissue evidence="1">Flight muscle</tissue>
    </source>
</reference>
<keyword evidence="2" id="KW-1185">Reference proteome</keyword>
<proteinExistence type="predicted"/>
<comment type="caution">
    <text evidence="1">The sequence shown here is derived from an EMBL/GenBank/DDBJ whole genome shotgun (WGS) entry which is preliminary data.</text>
</comment>
<sequence>MVIKSDLKGHSIPSPPVIAAQGQEMTPKITRLSLLADLPTASILALLPTPLRAYCAVVMFTLGHPAPRVAGSCSGIQGKWGVLPPGDSMEMWAVNRDCHVPSLPLAPHHHPLNSQHSTSPANRKRVLILEAKKGACQSLSDMARRCQALCPWTPSPTQGKRAFP</sequence>
<dbReference type="Proteomes" id="UP000527355">
    <property type="component" value="Unassembled WGS sequence"/>
</dbReference>